<dbReference type="EMBL" id="QTKX01000001">
    <property type="protein sequence ID" value="MBS8263752.1"/>
    <property type="molecule type" value="Genomic_DNA"/>
</dbReference>
<proteinExistence type="predicted"/>
<evidence type="ECO:0000256" key="1">
    <source>
        <dbReference type="SAM" id="MobiDB-lite"/>
    </source>
</evidence>
<keyword evidence="3" id="KW-1185">Reference proteome</keyword>
<dbReference type="Proteomes" id="UP000761411">
    <property type="component" value="Unassembled WGS sequence"/>
</dbReference>
<comment type="caution">
    <text evidence="2">The sequence shown here is derived from an EMBL/GenBank/DDBJ whole genome shotgun (WGS) entry which is preliminary data.</text>
</comment>
<evidence type="ECO:0000313" key="2">
    <source>
        <dbReference type="EMBL" id="MBS8263752.1"/>
    </source>
</evidence>
<dbReference type="AlphaFoldDB" id="A0A944GVM8"/>
<sequence length="137" mass="15839">MESCQKKEQVRTGLEEIGEKLSEERATSDRFEGNKWKAVRRKSDFGQVWRKSTESCQKKERLRTGLEEIGGKLSEERATSDRFGGNRRKAVRRKSDFGQVWRKPTESCQKSVQVRTGLEETSEKLSEPSARSEFFTS</sequence>
<evidence type="ECO:0000313" key="3">
    <source>
        <dbReference type="Proteomes" id="UP000761411"/>
    </source>
</evidence>
<protein>
    <submittedName>
        <fullName evidence="2">Uncharacterized protein</fullName>
    </submittedName>
</protein>
<name>A0A944GVM8_9BACI</name>
<gene>
    <name evidence="2" type="ORF">DYI25_04750</name>
</gene>
<organism evidence="2 3">
    <name type="scientific">Mesobacillus boroniphilus</name>
    <dbReference type="NCBI Taxonomy" id="308892"/>
    <lineage>
        <taxon>Bacteria</taxon>
        <taxon>Bacillati</taxon>
        <taxon>Bacillota</taxon>
        <taxon>Bacilli</taxon>
        <taxon>Bacillales</taxon>
        <taxon>Bacillaceae</taxon>
        <taxon>Mesobacillus</taxon>
    </lineage>
</organism>
<feature type="region of interest" description="Disordered" evidence="1">
    <location>
        <begin position="1"/>
        <end position="28"/>
    </location>
</feature>
<reference evidence="2 3" key="1">
    <citation type="journal article" date="2021" name="Microorganisms">
        <title>Bacterial Dimethylsulfoniopropionate Biosynthesis in the East China Sea.</title>
        <authorList>
            <person name="Liu J."/>
            <person name="Zhang Y."/>
            <person name="Liu J."/>
            <person name="Zhong H."/>
            <person name="Williams B.T."/>
            <person name="Zheng Y."/>
            <person name="Curson A.R.J."/>
            <person name="Sun C."/>
            <person name="Sun H."/>
            <person name="Song D."/>
            <person name="Wagner Mackenzie B."/>
            <person name="Bermejo Martinez A."/>
            <person name="Todd J.D."/>
            <person name="Zhang X.H."/>
        </authorList>
    </citation>
    <scope>NUCLEOTIDE SEQUENCE [LARGE SCALE GENOMIC DNA]</scope>
    <source>
        <strain evidence="2 3">ESS08</strain>
    </source>
</reference>
<feature type="compositionally biased region" description="Basic and acidic residues" evidence="1">
    <location>
        <begin position="117"/>
        <end position="126"/>
    </location>
</feature>
<accession>A0A944GVM8</accession>
<feature type="region of interest" description="Disordered" evidence="1">
    <location>
        <begin position="111"/>
        <end position="137"/>
    </location>
</feature>
<dbReference type="RefSeq" id="WP_213367296.1">
    <property type="nucleotide sequence ID" value="NZ_QTKX01000001.1"/>
</dbReference>